<dbReference type="EMBL" id="JAVDWA010000001">
    <property type="protein sequence ID" value="MDR7072054.1"/>
    <property type="molecule type" value="Genomic_DNA"/>
</dbReference>
<protein>
    <submittedName>
        <fullName evidence="1">Uncharacterized protein</fullName>
    </submittedName>
</protein>
<accession>A0ABU1TXY1</accession>
<sequence>MTKDDVQKLYAEIKANRSKVSASNNTLFKPAVKKGCGSCGKVTWKPNKTN</sequence>
<proteinExistence type="predicted"/>
<evidence type="ECO:0000313" key="1">
    <source>
        <dbReference type="EMBL" id="MDR7072054.1"/>
    </source>
</evidence>
<evidence type="ECO:0000313" key="2">
    <source>
        <dbReference type="Proteomes" id="UP001258181"/>
    </source>
</evidence>
<organism evidence="1 2">
    <name type="scientific">Fictibacillus barbaricus</name>
    <dbReference type="NCBI Taxonomy" id="182136"/>
    <lineage>
        <taxon>Bacteria</taxon>
        <taxon>Bacillati</taxon>
        <taxon>Bacillota</taxon>
        <taxon>Bacilli</taxon>
        <taxon>Bacillales</taxon>
        <taxon>Fictibacillaceae</taxon>
        <taxon>Fictibacillus</taxon>
    </lineage>
</organism>
<reference evidence="1 2" key="1">
    <citation type="submission" date="2023-07" db="EMBL/GenBank/DDBJ databases">
        <title>Sorghum-associated microbial communities from plants grown in Nebraska, USA.</title>
        <authorList>
            <person name="Schachtman D."/>
        </authorList>
    </citation>
    <scope>NUCLEOTIDE SEQUENCE [LARGE SCALE GENOMIC DNA]</scope>
    <source>
        <strain evidence="1 2">BE211</strain>
    </source>
</reference>
<gene>
    <name evidence="1" type="ORF">J2X07_001029</name>
</gene>
<dbReference type="Proteomes" id="UP001258181">
    <property type="component" value="Unassembled WGS sequence"/>
</dbReference>
<comment type="caution">
    <text evidence="1">The sequence shown here is derived from an EMBL/GenBank/DDBJ whole genome shotgun (WGS) entry which is preliminary data.</text>
</comment>
<keyword evidence="2" id="KW-1185">Reference proteome</keyword>
<name>A0ABU1TXY1_9BACL</name>